<reference evidence="1 2" key="1">
    <citation type="journal article" date="2019" name="Nat. Ecol. Evol.">
        <title>Megaphylogeny resolves global patterns of mushroom evolution.</title>
        <authorList>
            <person name="Varga T."/>
            <person name="Krizsan K."/>
            <person name="Foldi C."/>
            <person name="Dima B."/>
            <person name="Sanchez-Garcia M."/>
            <person name="Sanchez-Ramirez S."/>
            <person name="Szollosi G.J."/>
            <person name="Szarkandi J.G."/>
            <person name="Papp V."/>
            <person name="Albert L."/>
            <person name="Andreopoulos W."/>
            <person name="Angelini C."/>
            <person name="Antonin V."/>
            <person name="Barry K.W."/>
            <person name="Bougher N.L."/>
            <person name="Buchanan P."/>
            <person name="Buyck B."/>
            <person name="Bense V."/>
            <person name="Catcheside P."/>
            <person name="Chovatia M."/>
            <person name="Cooper J."/>
            <person name="Damon W."/>
            <person name="Desjardin D."/>
            <person name="Finy P."/>
            <person name="Geml J."/>
            <person name="Haridas S."/>
            <person name="Hughes K."/>
            <person name="Justo A."/>
            <person name="Karasinski D."/>
            <person name="Kautmanova I."/>
            <person name="Kiss B."/>
            <person name="Kocsube S."/>
            <person name="Kotiranta H."/>
            <person name="LaButti K.M."/>
            <person name="Lechner B.E."/>
            <person name="Liimatainen K."/>
            <person name="Lipzen A."/>
            <person name="Lukacs Z."/>
            <person name="Mihaltcheva S."/>
            <person name="Morgado L.N."/>
            <person name="Niskanen T."/>
            <person name="Noordeloos M.E."/>
            <person name="Ohm R.A."/>
            <person name="Ortiz-Santana B."/>
            <person name="Ovrebo C."/>
            <person name="Racz N."/>
            <person name="Riley R."/>
            <person name="Savchenko A."/>
            <person name="Shiryaev A."/>
            <person name="Soop K."/>
            <person name="Spirin V."/>
            <person name="Szebenyi C."/>
            <person name="Tomsovsky M."/>
            <person name="Tulloss R.E."/>
            <person name="Uehling J."/>
            <person name="Grigoriev I.V."/>
            <person name="Vagvolgyi C."/>
            <person name="Papp T."/>
            <person name="Martin F.M."/>
            <person name="Miettinen O."/>
            <person name="Hibbett D.S."/>
            <person name="Nagy L.G."/>
        </authorList>
    </citation>
    <scope>NUCLEOTIDE SEQUENCE [LARGE SCALE GENOMIC DNA]</scope>
    <source>
        <strain evidence="1 2">NL-1719</strain>
    </source>
</reference>
<protein>
    <submittedName>
        <fullName evidence="1">Uncharacterized protein</fullName>
    </submittedName>
</protein>
<gene>
    <name evidence="1" type="ORF">BDN72DRAFT_723865</name>
</gene>
<feature type="non-terminal residue" evidence="1">
    <location>
        <position position="1"/>
    </location>
</feature>
<evidence type="ECO:0000313" key="1">
    <source>
        <dbReference type="EMBL" id="TFK62705.1"/>
    </source>
</evidence>
<name>A0ACD3ABA2_9AGAR</name>
<keyword evidence="2" id="KW-1185">Reference proteome</keyword>
<sequence>ILIICTIATSFGLLISLLGYAGIPFKDRRFLATYTFFTWLIFAFLVTQGYITYRRREYNLKGKLNLQRSPDFGASGR</sequence>
<accession>A0ACD3ABA2</accession>
<proteinExistence type="predicted"/>
<organism evidence="1 2">
    <name type="scientific">Pluteus cervinus</name>
    <dbReference type="NCBI Taxonomy" id="181527"/>
    <lineage>
        <taxon>Eukaryota</taxon>
        <taxon>Fungi</taxon>
        <taxon>Dikarya</taxon>
        <taxon>Basidiomycota</taxon>
        <taxon>Agaricomycotina</taxon>
        <taxon>Agaricomycetes</taxon>
        <taxon>Agaricomycetidae</taxon>
        <taxon>Agaricales</taxon>
        <taxon>Pluteineae</taxon>
        <taxon>Pluteaceae</taxon>
        <taxon>Pluteus</taxon>
    </lineage>
</organism>
<dbReference type="EMBL" id="ML208565">
    <property type="protein sequence ID" value="TFK62705.1"/>
    <property type="molecule type" value="Genomic_DNA"/>
</dbReference>
<feature type="non-terminal residue" evidence="1">
    <location>
        <position position="77"/>
    </location>
</feature>
<dbReference type="Proteomes" id="UP000308600">
    <property type="component" value="Unassembled WGS sequence"/>
</dbReference>
<evidence type="ECO:0000313" key="2">
    <source>
        <dbReference type="Proteomes" id="UP000308600"/>
    </source>
</evidence>